<keyword evidence="3" id="KW-1185">Reference proteome</keyword>
<keyword evidence="1" id="KW-0812">Transmembrane</keyword>
<reference evidence="2 3" key="1">
    <citation type="journal article" date="2021" name="Environ. Microbiol.">
        <title>Genetic insights into the dark matter of the mammalian gut microbiota through targeted genome reconstruction.</title>
        <authorList>
            <person name="Lugli G.A."/>
            <person name="Alessandri G."/>
            <person name="Milani C."/>
            <person name="Viappiani A."/>
            <person name="Fontana F."/>
            <person name="Tarracchini C."/>
            <person name="Mancabelli L."/>
            <person name="Argentini C."/>
            <person name="Ruiz L."/>
            <person name="Margolles A."/>
            <person name="van Sinderen D."/>
            <person name="Turroni F."/>
            <person name="Ventura M."/>
        </authorList>
    </citation>
    <scope>NUCLEOTIDE SEQUENCE [LARGE SCALE GENOMIC DNA]</scope>
    <source>
        <strain evidence="2 3">MA2</strain>
    </source>
</reference>
<gene>
    <name evidence="2" type="ORF">JS528_00845</name>
</gene>
<keyword evidence="1" id="KW-1133">Transmembrane helix</keyword>
<keyword evidence="1" id="KW-0472">Membrane</keyword>
<accession>A0ABS5UM05</accession>
<dbReference type="Proteomes" id="UP000773064">
    <property type="component" value="Unassembled WGS sequence"/>
</dbReference>
<dbReference type="EMBL" id="JAFEJS010000001">
    <property type="protein sequence ID" value="MBT1171929.1"/>
    <property type="molecule type" value="Genomic_DNA"/>
</dbReference>
<evidence type="ECO:0000313" key="2">
    <source>
        <dbReference type="EMBL" id="MBT1171929.1"/>
    </source>
</evidence>
<dbReference type="RefSeq" id="WP_214357212.1">
    <property type="nucleotide sequence ID" value="NZ_JAFEJS010000001.1"/>
</dbReference>
<feature type="transmembrane region" description="Helical" evidence="1">
    <location>
        <begin position="7"/>
        <end position="29"/>
    </location>
</feature>
<proteinExistence type="predicted"/>
<evidence type="ECO:0000313" key="3">
    <source>
        <dbReference type="Proteomes" id="UP000773064"/>
    </source>
</evidence>
<comment type="caution">
    <text evidence="2">The sequence shown here is derived from an EMBL/GenBank/DDBJ whole genome shotgun (WGS) entry which is preliminary data.</text>
</comment>
<protein>
    <submittedName>
        <fullName evidence="2">Uncharacterized protein</fullName>
    </submittedName>
</protein>
<evidence type="ECO:0000256" key="1">
    <source>
        <dbReference type="SAM" id="Phobius"/>
    </source>
</evidence>
<name>A0ABS5UM05_9BIFI</name>
<organism evidence="2 3">
    <name type="scientific">Bifidobacterium santillanense</name>
    <dbReference type="NCBI Taxonomy" id="2809028"/>
    <lineage>
        <taxon>Bacteria</taxon>
        <taxon>Bacillati</taxon>
        <taxon>Actinomycetota</taxon>
        <taxon>Actinomycetes</taxon>
        <taxon>Bifidobacteriales</taxon>
        <taxon>Bifidobacteriaceae</taxon>
        <taxon>Bifidobacterium</taxon>
    </lineage>
</organism>
<feature type="transmembrane region" description="Helical" evidence="1">
    <location>
        <begin position="35"/>
        <end position="53"/>
    </location>
</feature>
<sequence>MRRHDRAVAIGLVASVALAVVLFALIMFLGSSVPQWVYVLLGVVLFTVVINMLEDVYEDLRQRRLPTEPGRMITGAMIGRAYADRVPLRRLALSTPIIGHDPFSGGDLGYFTHYRVCANDVLVLRFAPPDRVHSYLLYWSDRDADWTDKLPGRYRMGDYAKPTPRALRLSQRLMRRLARDRGIDPRMRPCTLQVYGDRARIILPPNVPELETGAQDPNIGTRIDGVAILTDTFRRHR</sequence>